<accession>A0A178M0J9</accession>
<evidence type="ECO:0000313" key="4">
    <source>
        <dbReference type="EMBL" id="OAN41329.1"/>
    </source>
</evidence>
<proteinExistence type="predicted"/>
<keyword evidence="5" id="KW-1185">Reference proteome</keyword>
<dbReference type="PANTHER" id="PTHR30055:SF237">
    <property type="entry name" value="TRANSCRIPTIONAL REPRESSOR MCE3R"/>
    <property type="match status" value="1"/>
</dbReference>
<dbReference type="InterPro" id="IPR050109">
    <property type="entry name" value="HTH-type_TetR-like_transc_reg"/>
</dbReference>
<dbReference type="InterPro" id="IPR036271">
    <property type="entry name" value="Tet_transcr_reg_TetR-rel_C_sf"/>
</dbReference>
<evidence type="ECO:0000256" key="1">
    <source>
        <dbReference type="ARBA" id="ARBA00023125"/>
    </source>
</evidence>
<dbReference type="AlphaFoldDB" id="A0A178M0J9"/>
<dbReference type="Pfam" id="PF00440">
    <property type="entry name" value="TetR_N"/>
    <property type="match status" value="1"/>
</dbReference>
<dbReference type="GO" id="GO:0003700">
    <property type="term" value="F:DNA-binding transcription factor activity"/>
    <property type="evidence" value="ECO:0007669"/>
    <property type="project" value="TreeGrafter"/>
</dbReference>
<dbReference type="RefSeq" id="WP_066790597.1">
    <property type="nucleotide sequence ID" value="NZ_LWQS01000087.1"/>
</dbReference>
<dbReference type="OrthoDB" id="9779746at2"/>
<organism evidence="4 5">
    <name type="scientific">Chloroflexus islandicus</name>
    <dbReference type="NCBI Taxonomy" id="1707952"/>
    <lineage>
        <taxon>Bacteria</taxon>
        <taxon>Bacillati</taxon>
        <taxon>Chloroflexota</taxon>
        <taxon>Chloroflexia</taxon>
        <taxon>Chloroflexales</taxon>
        <taxon>Chloroflexineae</taxon>
        <taxon>Chloroflexaceae</taxon>
        <taxon>Chloroflexus</taxon>
    </lineage>
</organism>
<dbReference type="InterPro" id="IPR041490">
    <property type="entry name" value="KstR2_TetR_C"/>
</dbReference>
<dbReference type="InterPro" id="IPR009057">
    <property type="entry name" value="Homeodomain-like_sf"/>
</dbReference>
<protein>
    <submittedName>
        <fullName evidence="4">TetR family transcriptional regulator</fullName>
    </submittedName>
</protein>
<dbReference type="Gene3D" id="1.10.10.60">
    <property type="entry name" value="Homeodomain-like"/>
    <property type="match status" value="1"/>
</dbReference>
<comment type="caution">
    <text evidence="4">The sequence shown here is derived from an EMBL/GenBank/DDBJ whole genome shotgun (WGS) entry which is preliminary data.</text>
</comment>
<name>A0A178M0J9_9CHLR</name>
<reference evidence="4 5" key="1">
    <citation type="submission" date="2016-04" db="EMBL/GenBank/DDBJ databases">
        <title>Chloroflexus islandicus sp. nov., a thermophilic filamentous anoxygenic phototrophic bacterium from geyser Strokkur (Iceland).</title>
        <authorList>
            <person name="Gaisin V.A."/>
            <person name="Kalashnikov A.M."/>
            <person name="Sukhacheva M.V."/>
            <person name="Grouzdev D.S."/>
            <person name="Ivanov T.M."/>
            <person name="Kuznetsov B."/>
            <person name="Gorlenko V.M."/>
        </authorList>
    </citation>
    <scope>NUCLEOTIDE SEQUENCE [LARGE SCALE GENOMIC DNA]</scope>
    <source>
        <strain evidence="5">isl-2</strain>
    </source>
</reference>
<gene>
    <name evidence="4" type="ORF">A6A03_18945</name>
</gene>
<dbReference type="PANTHER" id="PTHR30055">
    <property type="entry name" value="HTH-TYPE TRANSCRIPTIONAL REGULATOR RUTR"/>
    <property type="match status" value="1"/>
</dbReference>
<dbReference type="SUPFAM" id="SSF46689">
    <property type="entry name" value="Homeodomain-like"/>
    <property type="match status" value="1"/>
</dbReference>
<dbReference type="STRING" id="1707952.A6A03_18945"/>
<dbReference type="EMBL" id="LWQS01000087">
    <property type="protein sequence ID" value="OAN41329.1"/>
    <property type="molecule type" value="Genomic_DNA"/>
</dbReference>
<dbReference type="SUPFAM" id="SSF48498">
    <property type="entry name" value="Tetracyclin repressor-like, C-terminal domain"/>
    <property type="match status" value="1"/>
</dbReference>
<dbReference type="Gene3D" id="1.10.357.10">
    <property type="entry name" value="Tetracycline Repressor, domain 2"/>
    <property type="match status" value="1"/>
</dbReference>
<dbReference type="PRINTS" id="PR00455">
    <property type="entry name" value="HTHTETR"/>
</dbReference>
<dbReference type="InterPro" id="IPR001647">
    <property type="entry name" value="HTH_TetR"/>
</dbReference>
<dbReference type="GO" id="GO:0000976">
    <property type="term" value="F:transcription cis-regulatory region binding"/>
    <property type="evidence" value="ECO:0007669"/>
    <property type="project" value="TreeGrafter"/>
</dbReference>
<sequence>MNRQQNSEHIRNRIIDEAARLIVTYGYEGIAMREIAEAAGLSKAGLYHHFRDKEDLLVAVLTNWAEEMAGLAAAAGREPDTRAQLAALVRGLFAQAPAQRALVRLSNHDLPRLSETARASVERCYANGLIAPITAMIRAGIDRGELRPVDPHVAAWLLMGMLYPFFHTEQAKIGEHGEAIADLIITTFFDGLAQPNNSTTAAGE</sequence>
<keyword evidence="1 2" id="KW-0238">DNA-binding</keyword>
<evidence type="ECO:0000256" key="2">
    <source>
        <dbReference type="PROSITE-ProRule" id="PRU00335"/>
    </source>
</evidence>
<dbReference type="Proteomes" id="UP000078287">
    <property type="component" value="Unassembled WGS sequence"/>
</dbReference>
<evidence type="ECO:0000259" key="3">
    <source>
        <dbReference type="PROSITE" id="PS50977"/>
    </source>
</evidence>
<feature type="domain" description="HTH tetR-type" evidence="3">
    <location>
        <begin position="8"/>
        <end position="68"/>
    </location>
</feature>
<dbReference type="PROSITE" id="PS50977">
    <property type="entry name" value="HTH_TETR_2"/>
    <property type="match status" value="1"/>
</dbReference>
<evidence type="ECO:0000313" key="5">
    <source>
        <dbReference type="Proteomes" id="UP000078287"/>
    </source>
</evidence>
<dbReference type="Pfam" id="PF17932">
    <property type="entry name" value="TetR_C_24"/>
    <property type="match status" value="1"/>
</dbReference>
<feature type="DNA-binding region" description="H-T-H motif" evidence="2">
    <location>
        <begin position="31"/>
        <end position="50"/>
    </location>
</feature>